<accession>A0A8R1HPJ5</accession>
<feature type="transmembrane region" description="Helical" evidence="1">
    <location>
        <begin position="6"/>
        <end position="25"/>
    </location>
</feature>
<evidence type="ECO:0000313" key="3">
    <source>
        <dbReference type="Proteomes" id="UP000005237"/>
    </source>
</evidence>
<proteinExistence type="predicted"/>
<reference evidence="3" key="1">
    <citation type="submission" date="2010-08" db="EMBL/GenBank/DDBJ databases">
        <authorList>
            <consortium name="Caenorhabditis japonica Sequencing Consortium"/>
            <person name="Wilson R.K."/>
        </authorList>
    </citation>
    <scope>NUCLEOTIDE SEQUENCE [LARGE SCALE GENOMIC DNA]</scope>
    <source>
        <strain evidence="3">DF5081</strain>
    </source>
</reference>
<keyword evidence="1" id="KW-0812">Transmembrane</keyword>
<dbReference type="Proteomes" id="UP000005237">
    <property type="component" value="Unassembled WGS sequence"/>
</dbReference>
<feature type="transmembrane region" description="Helical" evidence="1">
    <location>
        <begin position="37"/>
        <end position="63"/>
    </location>
</feature>
<protein>
    <submittedName>
        <fullName evidence="2">Uncharacterized protein</fullName>
    </submittedName>
</protein>
<feature type="transmembrane region" description="Helical" evidence="1">
    <location>
        <begin position="125"/>
        <end position="144"/>
    </location>
</feature>
<feature type="transmembrane region" description="Helical" evidence="1">
    <location>
        <begin position="83"/>
        <end position="105"/>
    </location>
</feature>
<evidence type="ECO:0000256" key="1">
    <source>
        <dbReference type="SAM" id="Phobius"/>
    </source>
</evidence>
<name>A0A8R1HPJ5_CAEJA</name>
<keyword evidence="1" id="KW-0472">Membrane</keyword>
<evidence type="ECO:0000313" key="2">
    <source>
        <dbReference type="EnsemblMetazoa" id="CJA08007a.1"/>
    </source>
</evidence>
<organism evidence="2 3">
    <name type="scientific">Caenorhabditis japonica</name>
    <dbReference type="NCBI Taxonomy" id="281687"/>
    <lineage>
        <taxon>Eukaryota</taxon>
        <taxon>Metazoa</taxon>
        <taxon>Ecdysozoa</taxon>
        <taxon>Nematoda</taxon>
        <taxon>Chromadorea</taxon>
        <taxon>Rhabditida</taxon>
        <taxon>Rhabditina</taxon>
        <taxon>Rhabditomorpha</taxon>
        <taxon>Rhabditoidea</taxon>
        <taxon>Rhabditidae</taxon>
        <taxon>Peloderinae</taxon>
        <taxon>Caenorhabditis</taxon>
    </lineage>
</organism>
<reference evidence="2" key="2">
    <citation type="submission" date="2022-06" db="UniProtKB">
        <authorList>
            <consortium name="EnsemblMetazoa"/>
        </authorList>
    </citation>
    <scope>IDENTIFICATION</scope>
    <source>
        <strain evidence="2">DF5081</strain>
    </source>
</reference>
<dbReference type="AlphaFoldDB" id="A0A8R1HPJ5"/>
<feature type="transmembrane region" description="Helical" evidence="1">
    <location>
        <begin position="164"/>
        <end position="182"/>
    </location>
</feature>
<sequence length="231" mass="25968">MAFVAILAVVRVLIYSKAVVIWKISRAVNVSHTRLTHIAIIAIIISLLPPTAYFVTSGAFFFISPGWFFDNRVAYARIFNSCAFATFMILLGISYASYITLVVLIIATKRHATSVNSRKEEISILLPYTIVLLYISVGLIYWYAVTDKIDFSNNTPRGMSTIMWITGGYWTPTFLLVFHRLVSSFARALRSRRVQRCFLSASLLVAHTCSTEHIWAKALASNAATSKKRIK</sequence>
<keyword evidence="1" id="KW-1133">Transmembrane helix</keyword>
<keyword evidence="3" id="KW-1185">Reference proteome</keyword>
<dbReference type="EnsemblMetazoa" id="CJA08007a.1">
    <property type="protein sequence ID" value="CJA08007a.1"/>
    <property type="gene ID" value="WBGene00127211"/>
</dbReference>